<dbReference type="InterPro" id="IPR001310">
    <property type="entry name" value="Histidine_triad_HIT"/>
</dbReference>
<feature type="non-terminal residue" evidence="5">
    <location>
        <position position="143"/>
    </location>
</feature>
<dbReference type="InterPro" id="IPR036265">
    <property type="entry name" value="HIT-like_sf"/>
</dbReference>
<evidence type="ECO:0000256" key="2">
    <source>
        <dbReference type="PIRSR" id="PIRSR601310-3"/>
    </source>
</evidence>
<dbReference type="EMBL" id="AY142815">
    <property type="protein sequence ID" value="AAN87419.1"/>
    <property type="molecule type" value="Genomic_DNA"/>
</dbReference>
<dbReference type="SUPFAM" id="SSF54197">
    <property type="entry name" value="HIT-like"/>
    <property type="match status" value="1"/>
</dbReference>
<reference evidence="5" key="1">
    <citation type="journal article" date="2002" name="Science">
        <title>Whole-genome analysis of photosynthetic prokaryotes.</title>
        <authorList>
            <person name="Raymond J."/>
            <person name="Zhaxybayeva O."/>
            <person name="Gogarten J.P."/>
            <person name="Gerdes S.Y."/>
            <person name="Blankenship R.E."/>
        </authorList>
    </citation>
    <scope>NUCLEOTIDE SEQUENCE</scope>
</reference>
<dbReference type="PANTHER" id="PTHR23089">
    <property type="entry name" value="HISTIDINE TRIAD HIT PROTEIN"/>
    <property type="match status" value="1"/>
</dbReference>
<dbReference type="Gene3D" id="3.30.428.10">
    <property type="entry name" value="HIT-like"/>
    <property type="match status" value="1"/>
</dbReference>
<dbReference type="CDD" id="cd01276">
    <property type="entry name" value="PKCI_related"/>
    <property type="match status" value="1"/>
</dbReference>
<dbReference type="PRINTS" id="PR00332">
    <property type="entry name" value="HISTRIAD"/>
</dbReference>
<name>Q8GE06_HELMO</name>
<evidence type="ECO:0000256" key="1">
    <source>
        <dbReference type="PIRSR" id="PIRSR601310-1"/>
    </source>
</evidence>
<feature type="domain" description="HIT" evidence="4">
    <location>
        <begin position="34"/>
        <end position="143"/>
    </location>
</feature>
<sequence>MFPSGWRDFFRTTPFSDNRWNLSKGGELELSDCIFCKIVRKEIPAQIVYEDDVVVAFKDINPAAPTHILIIPREHISSIAAAEASHQAILGQLLLASQKVTAALGIEPDKHRLVINTGADAGQTVFHLHVHLLAGRNLGWPPG</sequence>
<dbReference type="InterPro" id="IPR011146">
    <property type="entry name" value="HIT-like"/>
</dbReference>
<protein>
    <submittedName>
        <fullName evidence="5">Hit family protein</fullName>
    </submittedName>
</protein>
<dbReference type="Pfam" id="PF01230">
    <property type="entry name" value="HIT"/>
    <property type="match status" value="1"/>
</dbReference>
<feature type="active site" description="Tele-AMP-histidine intermediate" evidence="1">
    <location>
        <position position="129"/>
    </location>
</feature>
<dbReference type="PROSITE" id="PS00892">
    <property type="entry name" value="HIT_1"/>
    <property type="match status" value="1"/>
</dbReference>
<organism evidence="5">
    <name type="scientific">Heliobacterium mobile</name>
    <name type="common">Heliobacillus mobilis</name>
    <dbReference type="NCBI Taxonomy" id="28064"/>
    <lineage>
        <taxon>Bacteria</taxon>
        <taxon>Bacillati</taxon>
        <taxon>Bacillota</taxon>
        <taxon>Clostridia</taxon>
        <taxon>Eubacteriales</taxon>
        <taxon>Heliobacteriaceae</taxon>
        <taxon>Heliobacterium</taxon>
    </lineage>
</organism>
<dbReference type="GO" id="GO:0003824">
    <property type="term" value="F:catalytic activity"/>
    <property type="evidence" value="ECO:0007669"/>
    <property type="project" value="InterPro"/>
</dbReference>
<evidence type="ECO:0000259" key="4">
    <source>
        <dbReference type="PROSITE" id="PS51084"/>
    </source>
</evidence>
<dbReference type="AlphaFoldDB" id="Q8GE06"/>
<accession>Q8GE06</accession>
<evidence type="ECO:0000256" key="3">
    <source>
        <dbReference type="PROSITE-ProRule" id="PRU00464"/>
    </source>
</evidence>
<dbReference type="PROSITE" id="PS51084">
    <property type="entry name" value="HIT_2"/>
    <property type="match status" value="1"/>
</dbReference>
<proteinExistence type="predicted"/>
<dbReference type="InterPro" id="IPR019808">
    <property type="entry name" value="Histidine_triad_CS"/>
</dbReference>
<feature type="short sequence motif" description="Histidine triad motif" evidence="2 3">
    <location>
        <begin position="127"/>
        <end position="131"/>
    </location>
</feature>
<evidence type="ECO:0000313" key="5">
    <source>
        <dbReference type="EMBL" id="AAN87419.1"/>
    </source>
</evidence>
<reference evidence="5" key="2">
    <citation type="submission" date="2002-08" db="EMBL/GenBank/DDBJ databases">
        <authorList>
            <person name="Liolios K.G."/>
            <person name="Chu L."/>
            <person name="Ostrovskaya O."/>
            <person name="Mendybaeva N."/>
            <person name="Koukharenko V."/>
            <person name="Gerdes S."/>
            <person name="Kyrpides N."/>
            <person name="Overbeek R."/>
        </authorList>
    </citation>
    <scope>NUCLEOTIDE SEQUENCE</scope>
</reference>